<proteinExistence type="predicted"/>
<gene>
    <name evidence="2" type="ORF">GJU39_05855</name>
</gene>
<name>A0A7K0FWK6_9SPHI</name>
<evidence type="ECO:0000313" key="2">
    <source>
        <dbReference type="EMBL" id="MRX75610.1"/>
    </source>
</evidence>
<dbReference type="Proteomes" id="UP000487757">
    <property type="component" value="Unassembled WGS sequence"/>
</dbReference>
<dbReference type="SUPFAM" id="SSF81593">
    <property type="entry name" value="Nucleotidyltransferase substrate binding subunit/domain"/>
    <property type="match status" value="1"/>
</dbReference>
<feature type="domain" description="HEPN" evidence="1">
    <location>
        <begin position="148"/>
        <end position="265"/>
    </location>
</feature>
<dbReference type="AlphaFoldDB" id="A0A7K0FWK6"/>
<organism evidence="2 3">
    <name type="scientific">Pedobacter petrophilus</name>
    <dbReference type="NCBI Taxonomy" id="1908241"/>
    <lineage>
        <taxon>Bacteria</taxon>
        <taxon>Pseudomonadati</taxon>
        <taxon>Bacteroidota</taxon>
        <taxon>Sphingobacteriia</taxon>
        <taxon>Sphingobacteriales</taxon>
        <taxon>Sphingobacteriaceae</taxon>
        <taxon>Pedobacter</taxon>
    </lineage>
</organism>
<dbReference type="SMART" id="SM00748">
    <property type="entry name" value="HEPN"/>
    <property type="match status" value="1"/>
</dbReference>
<accession>A0A7K0FWK6</accession>
<keyword evidence="3" id="KW-1185">Reference proteome</keyword>
<comment type="caution">
    <text evidence="2">The sequence shown here is derived from an EMBL/GenBank/DDBJ whole genome shotgun (WGS) entry which is preliminary data.</text>
</comment>
<dbReference type="Gene3D" id="1.20.120.330">
    <property type="entry name" value="Nucleotidyltransferases domain 2"/>
    <property type="match status" value="1"/>
</dbReference>
<dbReference type="RefSeq" id="WP_154279768.1">
    <property type="nucleotide sequence ID" value="NZ_JBHUJQ010000001.1"/>
</dbReference>
<dbReference type="InterPro" id="IPR007842">
    <property type="entry name" value="HEPN_dom"/>
</dbReference>
<protein>
    <submittedName>
        <fullName evidence="2">HEPN domain-containing protein</fullName>
    </submittedName>
</protein>
<dbReference type="Pfam" id="PF05168">
    <property type="entry name" value="HEPN"/>
    <property type="match status" value="1"/>
</dbReference>
<reference evidence="2 3" key="1">
    <citation type="submission" date="2019-11" db="EMBL/GenBank/DDBJ databases">
        <title>Pedobacter petrophilus genome.</title>
        <authorList>
            <person name="Feldbauer M.J."/>
            <person name="Newman J.D."/>
        </authorList>
    </citation>
    <scope>NUCLEOTIDE SEQUENCE [LARGE SCALE GENOMIC DNA]</scope>
    <source>
        <strain evidence="2 3">LMG 29686</strain>
    </source>
</reference>
<dbReference type="PROSITE" id="PS50910">
    <property type="entry name" value="HEPN"/>
    <property type="match status" value="1"/>
</dbReference>
<dbReference type="EMBL" id="WKKH01000006">
    <property type="protein sequence ID" value="MRX75610.1"/>
    <property type="molecule type" value="Genomic_DNA"/>
</dbReference>
<evidence type="ECO:0000313" key="3">
    <source>
        <dbReference type="Proteomes" id="UP000487757"/>
    </source>
</evidence>
<sequence length="273" mass="31503">MNHIFANQVSSNLTENINHISSLPDQKLNHLLELLTNIIPIAYIFRCTPNAARISLILVLDQHRYQATEETKDILKFLALSQINVELIYYSYGTINDLLQRGDLFFATYCRRVNCIYQHTANYDFIESSDITLAAMKSSSMAILNNGLEKANNFFEGATAYLAMGRLHLAAFMLHQTCEQVLKLIIKLYNGKDFKSHQLALLQKNAGFYFPEINNIFDTKASKELKWLELLQQAYVGARYDDDYKIEPKHLSFLQERTLQMLNKIRKHGLILD</sequence>
<evidence type="ECO:0000259" key="1">
    <source>
        <dbReference type="PROSITE" id="PS50910"/>
    </source>
</evidence>
<dbReference type="OrthoDB" id="1321649at2"/>